<sequence>MTVKDIVEECHITRQTFYYHFEGIPEMLRWMLENDLEILMEQCLAQKDEESALLGILHGWTSEDTKNIDEIVHNICMIQQGKIRPFE</sequence>
<dbReference type="AlphaFoldDB" id="A0A9D1XBN3"/>
<evidence type="ECO:0000313" key="3">
    <source>
        <dbReference type="EMBL" id="HIX76126.1"/>
    </source>
</evidence>
<evidence type="ECO:0000256" key="1">
    <source>
        <dbReference type="ARBA" id="ARBA00023125"/>
    </source>
</evidence>
<name>A0A9D1XBN3_9FIRM</name>
<dbReference type="InterPro" id="IPR001647">
    <property type="entry name" value="HTH_TetR"/>
</dbReference>
<proteinExistence type="predicted"/>
<evidence type="ECO:0000259" key="2">
    <source>
        <dbReference type="Pfam" id="PF00440"/>
    </source>
</evidence>
<dbReference type="SUPFAM" id="SSF46689">
    <property type="entry name" value="Homeodomain-like"/>
    <property type="match status" value="1"/>
</dbReference>
<reference evidence="3" key="2">
    <citation type="submission" date="2021-04" db="EMBL/GenBank/DDBJ databases">
        <authorList>
            <person name="Gilroy R."/>
        </authorList>
    </citation>
    <scope>NUCLEOTIDE SEQUENCE</scope>
    <source>
        <strain evidence="3">CHK183-1962</strain>
    </source>
</reference>
<evidence type="ECO:0000313" key="4">
    <source>
        <dbReference type="Proteomes" id="UP000886890"/>
    </source>
</evidence>
<accession>A0A9D1XBN3</accession>
<dbReference type="Pfam" id="PF00440">
    <property type="entry name" value="TetR_N"/>
    <property type="match status" value="1"/>
</dbReference>
<dbReference type="InterPro" id="IPR009057">
    <property type="entry name" value="Homeodomain-like_sf"/>
</dbReference>
<reference evidence="3" key="1">
    <citation type="journal article" date="2021" name="PeerJ">
        <title>Extensive microbial diversity within the chicken gut microbiome revealed by metagenomics and culture.</title>
        <authorList>
            <person name="Gilroy R."/>
            <person name="Ravi A."/>
            <person name="Getino M."/>
            <person name="Pursley I."/>
            <person name="Horton D.L."/>
            <person name="Alikhan N.F."/>
            <person name="Baker D."/>
            <person name="Gharbi K."/>
            <person name="Hall N."/>
            <person name="Watson M."/>
            <person name="Adriaenssens E.M."/>
            <person name="Foster-Nyarko E."/>
            <person name="Jarju S."/>
            <person name="Secka A."/>
            <person name="Antonio M."/>
            <person name="Oren A."/>
            <person name="Chaudhuri R.R."/>
            <person name="La Ragione R."/>
            <person name="Hildebrand F."/>
            <person name="Pallen M.J."/>
        </authorList>
    </citation>
    <scope>NUCLEOTIDE SEQUENCE</scope>
    <source>
        <strain evidence="3">CHK183-1962</strain>
    </source>
</reference>
<feature type="domain" description="HTH tetR-type" evidence="2">
    <location>
        <begin position="2"/>
        <end position="26"/>
    </location>
</feature>
<comment type="caution">
    <text evidence="3">The sequence shown here is derived from an EMBL/GenBank/DDBJ whole genome shotgun (WGS) entry which is preliminary data.</text>
</comment>
<protein>
    <submittedName>
        <fullName evidence="3">TetR family transcriptional regulator</fullName>
    </submittedName>
</protein>
<dbReference type="GO" id="GO:0003677">
    <property type="term" value="F:DNA binding"/>
    <property type="evidence" value="ECO:0007669"/>
    <property type="project" value="UniProtKB-KW"/>
</dbReference>
<dbReference type="EMBL" id="DXEK01000011">
    <property type="protein sequence ID" value="HIX76126.1"/>
    <property type="molecule type" value="Genomic_DNA"/>
</dbReference>
<gene>
    <name evidence="3" type="ORF">H9734_00790</name>
</gene>
<organism evidence="3 4">
    <name type="scientific">Candidatus Fusicatenibacter merdavium</name>
    <dbReference type="NCBI Taxonomy" id="2838600"/>
    <lineage>
        <taxon>Bacteria</taxon>
        <taxon>Bacillati</taxon>
        <taxon>Bacillota</taxon>
        <taxon>Clostridia</taxon>
        <taxon>Lachnospirales</taxon>
        <taxon>Lachnospiraceae</taxon>
        <taxon>Fusicatenibacter</taxon>
    </lineage>
</organism>
<dbReference type="Proteomes" id="UP000886890">
    <property type="component" value="Unassembled WGS sequence"/>
</dbReference>
<dbReference type="Gene3D" id="1.10.357.10">
    <property type="entry name" value="Tetracycline Repressor, domain 2"/>
    <property type="match status" value="1"/>
</dbReference>
<keyword evidence="1" id="KW-0238">DNA-binding</keyword>